<dbReference type="Pfam" id="PF06114">
    <property type="entry name" value="Peptidase_M78"/>
    <property type="match status" value="1"/>
</dbReference>
<dbReference type="EMBL" id="JAAKDE010000012">
    <property type="protein sequence ID" value="MBA2133110.1"/>
    <property type="molecule type" value="Genomic_DNA"/>
</dbReference>
<sequence length="149" mass="17842">MPDDLIALAKENKITLKFWEFHPPVEAIYFYYPGKNPVIGLDYRITKDLNHFRCVLAEELGHFFTTRQETNIIHYHCRNRIGIYREEYQALVWAVNYLIPDDELEKAYKLMPPWKLKDFFRVDPEFMAFKLSLSKDKLLDCLKQVNPQP</sequence>
<organism evidence="2 3">
    <name type="scientific">Capillibacterium thermochitinicola</name>
    <dbReference type="NCBI Taxonomy" id="2699427"/>
    <lineage>
        <taxon>Bacteria</taxon>
        <taxon>Bacillati</taxon>
        <taxon>Bacillota</taxon>
        <taxon>Capillibacterium</taxon>
    </lineage>
</organism>
<evidence type="ECO:0000313" key="3">
    <source>
        <dbReference type="Proteomes" id="UP000657177"/>
    </source>
</evidence>
<accession>A0A8J6I024</accession>
<name>A0A8J6I024_9FIRM</name>
<gene>
    <name evidence="2" type="ORF">G5B42_06085</name>
</gene>
<reference evidence="2" key="1">
    <citation type="submission" date="2020-06" db="EMBL/GenBank/DDBJ databases">
        <title>Novel chitinolytic bacterium.</title>
        <authorList>
            <person name="Ungkulpasvich U."/>
            <person name="Kosugi A."/>
            <person name="Uke A."/>
        </authorList>
    </citation>
    <scope>NUCLEOTIDE SEQUENCE</scope>
    <source>
        <strain evidence="2">UUS1-1</strain>
    </source>
</reference>
<protein>
    <submittedName>
        <fullName evidence="2">ImmA/IrrE family metallo-endopeptidase</fullName>
    </submittedName>
</protein>
<dbReference type="Proteomes" id="UP000657177">
    <property type="component" value="Unassembled WGS sequence"/>
</dbReference>
<dbReference type="AlphaFoldDB" id="A0A8J6I024"/>
<proteinExistence type="predicted"/>
<comment type="caution">
    <text evidence="2">The sequence shown here is derived from an EMBL/GenBank/DDBJ whole genome shotgun (WGS) entry which is preliminary data.</text>
</comment>
<keyword evidence="3" id="KW-1185">Reference proteome</keyword>
<feature type="domain" description="IrrE N-terminal-like" evidence="1">
    <location>
        <begin position="30"/>
        <end position="132"/>
    </location>
</feature>
<evidence type="ECO:0000259" key="1">
    <source>
        <dbReference type="Pfam" id="PF06114"/>
    </source>
</evidence>
<dbReference type="RefSeq" id="WP_181339565.1">
    <property type="nucleotide sequence ID" value="NZ_JAAKDE010000012.1"/>
</dbReference>
<dbReference type="InterPro" id="IPR010359">
    <property type="entry name" value="IrrE_HExxH"/>
</dbReference>
<evidence type="ECO:0000313" key="2">
    <source>
        <dbReference type="EMBL" id="MBA2133110.1"/>
    </source>
</evidence>